<reference evidence="2" key="1">
    <citation type="journal article" date="2014" name="Front. Microbiol.">
        <title>High frequency of phylogenetically diverse reductive dehalogenase-homologous genes in deep subseafloor sedimentary metagenomes.</title>
        <authorList>
            <person name="Kawai M."/>
            <person name="Futagami T."/>
            <person name="Toyoda A."/>
            <person name="Takaki Y."/>
            <person name="Nishi S."/>
            <person name="Hori S."/>
            <person name="Arai W."/>
            <person name="Tsubouchi T."/>
            <person name="Morono Y."/>
            <person name="Uchiyama I."/>
            <person name="Ito T."/>
            <person name="Fujiyama A."/>
            <person name="Inagaki F."/>
            <person name="Takami H."/>
        </authorList>
    </citation>
    <scope>NUCLEOTIDE SEQUENCE</scope>
    <source>
        <strain evidence="2">Expedition CK06-06</strain>
    </source>
</reference>
<dbReference type="PANTHER" id="PTHR42783">
    <property type="entry name" value="GLUTAMATE SYNTHASE [NADPH] SMALL CHAIN"/>
    <property type="match status" value="1"/>
</dbReference>
<dbReference type="InterPro" id="IPR023753">
    <property type="entry name" value="FAD/NAD-binding_dom"/>
</dbReference>
<accession>X0WB63</accession>
<evidence type="ECO:0000259" key="1">
    <source>
        <dbReference type="Pfam" id="PF07992"/>
    </source>
</evidence>
<comment type="caution">
    <text evidence="2">The sequence shown here is derived from an EMBL/GenBank/DDBJ whole genome shotgun (WGS) entry which is preliminary data.</text>
</comment>
<dbReference type="PANTHER" id="PTHR42783:SF3">
    <property type="entry name" value="GLUTAMATE SYNTHASE [NADPH] SMALL CHAIN-RELATED"/>
    <property type="match status" value="1"/>
</dbReference>
<dbReference type="AlphaFoldDB" id="X0WB63"/>
<feature type="non-terminal residue" evidence="2">
    <location>
        <position position="262"/>
    </location>
</feature>
<dbReference type="EMBL" id="BARS01031102">
    <property type="protein sequence ID" value="GAG27895.1"/>
    <property type="molecule type" value="Genomic_DNA"/>
</dbReference>
<organism evidence="2">
    <name type="scientific">marine sediment metagenome</name>
    <dbReference type="NCBI Taxonomy" id="412755"/>
    <lineage>
        <taxon>unclassified sequences</taxon>
        <taxon>metagenomes</taxon>
        <taxon>ecological metagenomes</taxon>
    </lineage>
</organism>
<dbReference type="GO" id="GO:0016491">
    <property type="term" value="F:oxidoreductase activity"/>
    <property type="evidence" value="ECO:0007669"/>
    <property type="project" value="InterPro"/>
</dbReference>
<dbReference type="Pfam" id="PF07992">
    <property type="entry name" value="Pyr_redox_2"/>
    <property type="match status" value="1"/>
</dbReference>
<dbReference type="PRINTS" id="PR00419">
    <property type="entry name" value="ADXRDTASE"/>
</dbReference>
<dbReference type="SUPFAM" id="SSF51971">
    <property type="entry name" value="Nucleotide-binding domain"/>
    <property type="match status" value="1"/>
</dbReference>
<dbReference type="Gene3D" id="3.50.50.60">
    <property type="entry name" value="FAD/NAD(P)-binding domain"/>
    <property type="match status" value="2"/>
</dbReference>
<sequence>MGCAHDLAIMGYDVTVFEALPDVGGMLRYGIPEYRLPRGVIDREAAIIERLGATFKTGTALTAEYNFRALREEGFEAFFISIGAMRGRDLNIPGSDKDGVVKAVDYLLNLNRGYQVNLGDRVVVIGGGSVALDAARTAVREFYNPMEEIEMTAEAVVAQPAMDAARGALRSGASEVHVISLESLEEMPASRTIQGKEELREALEEGVKLHPAWGPRAILGGERVEGVEFVNCTRVFDENGRFNPEFDESNTMTLETDSVVLA</sequence>
<evidence type="ECO:0000313" key="2">
    <source>
        <dbReference type="EMBL" id="GAG27895.1"/>
    </source>
</evidence>
<gene>
    <name evidence="2" type="ORF">S01H1_48428</name>
</gene>
<feature type="domain" description="FAD/NAD(P)-binding" evidence="1">
    <location>
        <begin position="2"/>
        <end position="140"/>
    </location>
</feature>
<name>X0WB63_9ZZZZ</name>
<proteinExistence type="predicted"/>
<dbReference type="InterPro" id="IPR036188">
    <property type="entry name" value="FAD/NAD-bd_sf"/>
</dbReference>
<protein>
    <recommendedName>
        <fullName evidence="1">FAD/NAD(P)-binding domain-containing protein</fullName>
    </recommendedName>
</protein>